<dbReference type="InterPro" id="IPR002172">
    <property type="entry name" value="LDrepeatLR_classA_rpt"/>
</dbReference>
<dbReference type="Pfam" id="PF00057">
    <property type="entry name" value="Ldl_recept_a"/>
    <property type="match status" value="1"/>
</dbReference>
<accession>B4G3V8</accession>
<keyword evidence="8" id="KW-0325">Glycoprotein</keyword>
<evidence type="ECO:0000256" key="8">
    <source>
        <dbReference type="ARBA" id="ARBA00023180"/>
    </source>
</evidence>
<evidence type="ECO:0000256" key="4">
    <source>
        <dbReference type="ARBA" id="ARBA00022737"/>
    </source>
</evidence>
<dbReference type="OrthoDB" id="72419at2759"/>
<evidence type="ECO:0000256" key="5">
    <source>
        <dbReference type="ARBA" id="ARBA00023136"/>
    </source>
</evidence>
<dbReference type="PROSITE" id="PS50068">
    <property type="entry name" value="LDLRA_2"/>
    <property type="match status" value="1"/>
</dbReference>
<keyword evidence="5" id="KW-0472">Membrane</keyword>
<dbReference type="AlphaFoldDB" id="B4G3V8"/>
<dbReference type="GO" id="GO:0006897">
    <property type="term" value="P:endocytosis"/>
    <property type="evidence" value="ECO:0007669"/>
    <property type="project" value="UniProtKB-KW"/>
</dbReference>
<evidence type="ECO:0000256" key="2">
    <source>
        <dbReference type="ARBA" id="ARBA00022536"/>
    </source>
</evidence>
<comment type="subcellular location">
    <subcellularLocation>
        <location evidence="1">Membrane</location>
        <topology evidence="1">Single-pass membrane protein</topology>
    </subcellularLocation>
</comment>
<dbReference type="CDD" id="cd00112">
    <property type="entry name" value="LDLa"/>
    <property type="match status" value="1"/>
</dbReference>
<keyword evidence="4" id="KW-0677">Repeat</keyword>
<dbReference type="InterPro" id="IPR011042">
    <property type="entry name" value="6-blade_b-propeller_TolB-like"/>
</dbReference>
<keyword evidence="11" id="KW-1185">Reference proteome</keyword>
<evidence type="ECO:0000313" key="11">
    <source>
        <dbReference type="Proteomes" id="UP000008744"/>
    </source>
</evidence>
<dbReference type="Gene3D" id="2.120.10.30">
    <property type="entry name" value="TolB, C-terminal domain"/>
    <property type="match status" value="2"/>
</dbReference>
<keyword evidence="3" id="KW-0254">Endocytosis</keyword>
<dbReference type="GO" id="GO:0016020">
    <property type="term" value="C:membrane"/>
    <property type="evidence" value="ECO:0007669"/>
    <property type="project" value="UniProtKB-SubCell"/>
</dbReference>
<evidence type="ECO:0000256" key="3">
    <source>
        <dbReference type="ARBA" id="ARBA00022583"/>
    </source>
</evidence>
<dbReference type="PROSITE" id="PS01209">
    <property type="entry name" value="LDLRA_1"/>
    <property type="match status" value="1"/>
</dbReference>
<dbReference type="Gene3D" id="4.10.400.10">
    <property type="entry name" value="Low-density Lipoprotein Receptor"/>
    <property type="match status" value="1"/>
</dbReference>
<dbReference type="SMART" id="SM00192">
    <property type="entry name" value="LDLa"/>
    <property type="match status" value="1"/>
</dbReference>
<evidence type="ECO:0000256" key="9">
    <source>
        <dbReference type="PROSITE-ProRule" id="PRU00124"/>
    </source>
</evidence>
<dbReference type="HOGENOM" id="CLU_740262_0_0_1"/>
<sequence length="441" mass="48649">MSQGTPQKQPLFHGYSVLSTFFAFTVKVEPQSLQRCRNDQRRPLAKLWPTTPCLSPQKTNFIGNQLKKEEKEQTADWGWGWNSCSSETASGHRLQDSGVWCDGKTDKIACAVGNRACSISACTVPSTTCVLPASFLLFSRQEHIGRISTEYKVNKGAAPTCAWPGRGMTCVCPTHYQMTKNGVSCKNYIIFSQRNSFGRLLPNTTDCPNVPLPVSGKNIRAVDYDPISHYIYWIEGRSHSIKRSLANGTKVSLLANSGQPFLGESVSVNDTGDSEKPRNIAVHSMKRLLFWTDVGSQKAMIRARVDGNERLEAYKLEGVTALALDQQSDMIYYAQATRGEGVTRSTHDVCSCPKHLMLLEDKDSYGVCAACGPDHFTYTAPVTGNGDMNKDCVPAYRRCDGERDCLDKSDEVGCPTCRVDQFSCQSGECFDKALGKTKGFS</sequence>
<dbReference type="eggNOG" id="KOG1215">
    <property type="taxonomic scope" value="Eukaryota"/>
</dbReference>
<dbReference type="InterPro" id="IPR050778">
    <property type="entry name" value="Cueball_EGF_LRP_Nidogen"/>
</dbReference>
<evidence type="ECO:0000256" key="1">
    <source>
        <dbReference type="ARBA" id="ARBA00004167"/>
    </source>
</evidence>
<dbReference type="InterPro" id="IPR000033">
    <property type="entry name" value="LDLR_classB_rpt"/>
</dbReference>
<dbReference type="SMART" id="SM00135">
    <property type="entry name" value="LY"/>
    <property type="match status" value="2"/>
</dbReference>
<feature type="disulfide bond" evidence="9">
    <location>
        <begin position="399"/>
        <end position="414"/>
    </location>
</feature>
<evidence type="ECO:0000256" key="6">
    <source>
        <dbReference type="ARBA" id="ARBA00023157"/>
    </source>
</evidence>
<dbReference type="PhylomeDB" id="B4G3V8"/>
<keyword evidence="7" id="KW-0675">Receptor</keyword>
<reference evidence="10 11" key="1">
    <citation type="journal article" date="2007" name="Nature">
        <title>Evolution of genes and genomes on the Drosophila phylogeny.</title>
        <authorList>
            <consortium name="Drosophila 12 Genomes Consortium"/>
            <person name="Clark A.G."/>
            <person name="Eisen M.B."/>
            <person name="Smith D.R."/>
            <person name="Bergman C.M."/>
            <person name="Oliver B."/>
            <person name="Markow T.A."/>
            <person name="Kaufman T.C."/>
            <person name="Kellis M."/>
            <person name="Gelbart W."/>
            <person name="Iyer V.N."/>
            <person name="Pollard D.A."/>
            <person name="Sackton T.B."/>
            <person name="Larracuente A.M."/>
            <person name="Singh N.D."/>
            <person name="Abad J.P."/>
            <person name="Abt D.N."/>
            <person name="Adryan B."/>
            <person name="Aguade M."/>
            <person name="Akashi H."/>
            <person name="Anderson W.W."/>
            <person name="Aquadro C.F."/>
            <person name="Ardell D.H."/>
            <person name="Arguello R."/>
            <person name="Artieri C.G."/>
            <person name="Barbash D.A."/>
            <person name="Barker D."/>
            <person name="Barsanti P."/>
            <person name="Batterham P."/>
            <person name="Batzoglou S."/>
            <person name="Begun D."/>
            <person name="Bhutkar A."/>
            <person name="Blanco E."/>
            <person name="Bosak S.A."/>
            <person name="Bradley R.K."/>
            <person name="Brand A.D."/>
            <person name="Brent M.R."/>
            <person name="Brooks A.N."/>
            <person name="Brown R.H."/>
            <person name="Butlin R.K."/>
            <person name="Caggese C."/>
            <person name="Calvi B.R."/>
            <person name="Bernardo de Carvalho A."/>
            <person name="Caspi A."/>
            <person name="Castrezana S."/>
            <person name="Celniker S.E."/>
            <person name="Chang J.L."/>
            <person name="Chapple C."/>
            <person name="Chatterji S."/>
            <person name="Chinwalla A."/>
            <person name="Civetta A."/>
            <person name="Clifton S.W."/>
            <person name="Comeron J.M."/>
            <person name="Costello J.C."/>
            <person name="Coyne J.A."/>
            <person name="Daub J."/>
            <person name="David R.G."/>
            <person name="Delcher A.L."/>
            <person name="Delehaunty K."/>
            <person name="Do C.B."/>
            <person name="Ebling H."/>
            <person name="Edwards K."/>
            <person name="Eickbush T."/>
            <person name="Evans J.D."/>
            <person name="Filipski A."/>
            <person name="Findeiss S."/>
            <person name="Freyhult E."/>
            <person name="Fulton L."/>
            <person name="Fulton R."/>
            <person name="Garcia A.C."/>
            <person name="Gardiner A."/>
            <person name="Garfield D.A."/>
            <person name="Garvin B.E."/>
            <person name="Gibson G."/>
            <person name="Gilbert D."/>
            <person name="Gnerre S."/>
            <person name="Godfrey J."/>
            <person name="Good R."/>
            <person name="Gotea V."/>
            <person name="Gravely B."/>
            <person name="Greenberg A.J."/>
            <person name="Griffiths-Jones S."/>
            <person name="Gross S."/>
            <person name="Guigo R."/>
            <person name="Gustafson E.A."/>
            <person name="Haerty W."/>
            <person name="Hahn M.W."/>
            <person name="Halligan D.L."/>
            <person name="Halpern A.L."/>
            <person name="Halter G.M."/>
            <person name="Han M.V."/>
            <person name="Heger A."/>
            <person name="Hillier L."/>
            <person name="Hinrichs A.S."/>
            <person name="Holmes I."/>
            <person name="Hoskins R.A."/>
            <person name="Hubisz M.J."/>
            <person name="Hultmark D."/>
            <person name="Huntley M.A."/>
            <person name="Jaffe D.B."/>
            <person name="Jagadeeshan S."/>
            <person name="Jeck W.R."/>
            <person name="Johnson J."/>
            <person name="Jones C.D."/>
            <person name="Jordan W.C."/>
            <person name="Karpen G.H."/>
            <person name="Kataoka E."/>
            <person name="Keightley P.D."/>
            <person name="Kheradpour P."/>
            <person name="Kirkness E.F."/>
            <person name="Koerich L.B."/>
            <person name="Kristiansen K."/>
            <person name="Kudrna D."/>
            <person name="Kulathinal R.J."/>
            <person name="Kumar S."/>
            <person name="Kwok R."/>
            <person name="Lander E."/>
            <person name="Langley C.H."/>
            <person name="Lapoint R."/>
            <person name="Lazzaro B.P."/>
            <person name="Lee S.J."/>
            <person name="Levesque L."/>
            <person name="Li R."/>
            <person name="Lin C.F."/>
            <person name="Lin M.F."/>
            <person name="Lindblad-Toh K."/>
            <person name="Llopart A."/>
            <person name="Long M."/>
            <person name="Low L."/>
            <person name="Lozovsky E."/>
            <person name="Lu J."/>
            <person name="Luo M."/>
            <person name="Machado C.A."/>
            <person name="Makalowski W."/>
            <person name="Marzo M."/>
            <person name="Matsuda M."/>
            <person name="Matzkin L."/>
            <person name="McAllister B."/>
            <person name="McBride C.S."/>
            <person name="McKernan B."/>
            <person name="McKernan K."/>
            <person name="Mendez-Lago M."/>
            <person name="Minx P."/>
            <person name="Mollenhauer M.U."/>
            <person name="Montooth K."/>
            <person name="Mount S.M."/>
            <person name="Mu X."/>
            <person name="Myers E."/>
            <person name="Negre B."/>
            <person name="Newfeld S."/>
            <person name="Nielsen R."/>
            <person name="Noor M.A."/>
            <person name="O'Grady P."/>
            <person name="Pachter L."/>
            <person name="Papaceit M."/>
            <person name="Parisi M.J."/>
            <person name="Parisi M."/>
            <person name="Parts L."/>
            <person name="Pedersen J.S."/>
            <person name="Pesole G."/>
            <person name="Phillippy A.M."/>
            <person name="Ponting C.P."/>
            <person name="Pop M."/>
            <person name="Porcelli D."/>
            <person name="Powell J.R."/>
            <person name="Prohaska S."/>
            <person name="Pruitt K."/>
            <person name="Puig M."/>
            <person name="Quesneville H."/>
            <person name="Ram K.R."/>
            <person name="Rand D."/>
            <person name="Rasmussen M.D."/>
            <person name="Reed L.K."/>
            <person name="Reenan R."/>
            <person name="Reily A."/>
            <person name="Remington K.A."/>
            <person name="Rieger T.T."/>
            <person name="Ritchie M.G."/>
            <person name="Robin C."/>
            <person name="Rogers Y.H."/>
            <person name="Rohde C."/>
            <person name="Rozas J."/>
            <person name="Rubenfield M.J."/>
            <person name="Ruiz A."/>
            <person name="Russo S."/>
            <person name="Salzberg S.L."/>
            <person name="Sanchez-Gracia A."/>
            <person name="Saranga D.J."/>
            <person name="Sato H."/>
            <person name="Schaeffer S.W."/>
            <person name="Schatz M.C."/>
            <person name="Schlenke T."/>
            <person name="Schwartz R."/>
            <person name="Segarra C."/>
            <person name="Singh R.S."/>
            <person name="Sirot L."/>
            <person name="Sirota M."/>
            <person name="Sisneros N.B."/>
            <person name="Smith C.D."/>
            <person name="Smith T.F."/>
            <person name="Spieth J."/>
            <person name="Stage D.E."/>
            <person name="Stark A."/>
            <person name="Stephan W."/>
            <person name="Strausberg R.L."/>
            <person name="Strempel S."/>
            <person name="Sturgill D."/>
            <person name="Sutton G."/>
            <person name="Sutton G.G."/>
            <person name="Tao W."/>
            <person name="Teichmann S."/>
            <person name="Tobari Y.N."/>
            <person name="Tomimura Y."/>
            <person name="Tsolas J.M."/>
            <person name="Valente V.L."/>
            <person name="Venter E."/>
            <person name="Venter J.C."/>
            <person name="Vicario S."/>
            <person name="Vieira F.G."/>
            <person name="Vilella A.J."/>
            <person name="Villasante A."/>
            <person name="Walenz B."/>
            <person name="Wang J."/>
            <person name="Wasserman M."/>
            <person name="Watts T."/>
            <person name="Wilson D."/>
            <person name="Wilson R.K."/>
            <person name="Wing R.A."/>
            <person name="Wolfner M.F."/>
            <person name="Wong A."/>
            <person name="Wong G.K."/>
            <person name="Wu C.I."/>
            <person name="Wu G."/>
            <person name="Yamamoto D."/>
            <person name="Yang H.P."/>
            <person name="Yang S.P."/>
            <person name="Yorke J.A."/>
            <person name="Yoshida K."/>
            <person name="Zdobnov E."/>
            <person name="Zhang P."/>
            <person name="Zhang Y."/>
            <person name="Zimin A.V."/>
            <person name="Baldwin J."/>
            <person name="Abdouelleil A."/>
            <person name="Abdulkadir J."/>
            <person name="Abebe A."/>
            <person name="Abera B."/>
            <person name="Abreu J."/>
            <person name="Acer S.C."/>
            <person name="Aftuck L."/>
            <person name="Alexander A."/>
            <person name="An P."/>
            <person name="Anderson E."/>
            <person name="Anderson S."/>
            <person name="Arachi H."/>
            <person name="Azer M."/>
            <person name="Bachantsang P."/>
            <person name="Barry A."/>
            <person name="Bayul T."/>
            <person name="Berlin A."/>
            <person name="Bessette D."/>
            <person name="Bloom T."/>
            <person name="Blye J."/>
            <person name="Boguslavskiy L."/>
            <person name="Bonnet C."/>
            <person name="Boukhgalter B."/>
            <person name="Bourzgui I."/>
            <person name="Brown A."/>
            <person name="Cahill P."/>
            <person name="Channer S."/>
            <person name="Cheshatsang Y."/>
            <person name="Chuda L."/>
            <person name="Citroen M."/>
            <person name="Collymore A."/>
            <person name="Cooke P."/>
            <person name="Costello M."/>
            <person name="D'Aco K."/>
            <person name="Daza R."/>
            <person name="De Haan G."/>
            <person name="DeGray S."/>
            <person name="DeMaso C."/>
            <person name="Dhargay N."/>
            <person name="Dooley K."/>
            <person name="Dooley E."/>
            <person name="Doricent M."/>
            <person name="Dorje P."/>
            <person name="Dorjee K."/>
            <person name="Dupes A."/>
            <person name="Elong R."/>
            <person name="Falk J."/>
            <person name="Farina A."/>
            <person name="Faro S."/>
            <person name="Ferguson D."/>
            <person name="Fisher S."/>
            <person name="Foley C.D."/>
            <person name="Franke A."/>
            <person name="Friedrich D."/>
            <person name="Gadbois L."/>
            <person name="Gearin G."/>
            <person name="Gearin C.R."/>
            <person name="Giannoukos G."/>
            <person name="Goode T."/>
            <person name="Graham J."/>
            <person name="Grandbois E."/>
            <person name="Grewal S."/>
            <person name="Gyaltsen K."/>
            <person name="Hafez N."/>
            <person name="Hagos B."/>
            <person name="Hall J."/>
            <person name="Henson C."/>
            <person name="Hollinger A."/>
            <person name="Honan T."/>
            <person name="Huard M.D."/>
            <person name="Hughes L."/>
            <person name="Hurhula B."/>
            <person name="Husby M.E."/>
            <person name="Kamat A."/>
            <person name="Kanga B."/>
            <person name="Kashin S."/>
            <person name="Khazanovich D."/>
            <person name="Kisner P."/>
            <person name="Lance K."/>
            <person name="Lara M."/>
            <person name="Lee W."/>
            <person name="Lennon N."/>
            <person name="Letendre F."/>
            <person name="LeVine R."/>
            <person name="Lipovsky A."/>
            <person name="Liu X."/>
            <person name="Liu J."/>
            <person name="Liu S."/>
            <person name="Lokyitsang T."/>
            <person name="Lokyitsang Y."/>
            <person name="Lubonja R."/>
            <person name="Lui A."/>
            <person name="MacDonald P."/>
            <person name="Magnisalis V."/>
            <person name="Maru K."/>
            <person name="Matthews C."/>
            <person name="McCusker W."/>
            <person name="McDonough S."/>
            <person name="Mehta T."/>
            <person name="Meldrim J."/>
            <person name="Meneus L."/>
            <person name="Mihai O."/>
            <person name="Mihalev A."/>
            <person name="Mihova T."/>
            <person name="Mittelman R."/>
            <person name="Mlenga V."/>
            <person name="Montmayeur A."/>
            <person name="Mulrain L."/>
            <person name="Navidi A."/>
            <person name="Naylor J."/>
            <person name="Negash T."/>
            <person name="Nguyen T."/>
            <person name="Nguyen N."/>
            <person name="Nicol R."/>
            <person name="Norbu C."/>
            <person name="Norbu N."/>
            <person name="Novod N."/>
            <person name="O'Neill B."/>
            <person name="Osman S."/>
            <person name="Markiewicz E."/>
            <person name="Oyono O.L."/>
            <person name="Patti C."/>
            <person name="Phunkhang P."/>
            <person name="Pierre F."/>
            <person name="Priest M."/>
            <person name="Raghuraman S."/>
            <person name="Rege F."/>
            <person name="Reyes R."/>
            <person name="Rise C."/>
            <person name="Rogov P."/>
            <person name="Ross K."/>
            <person name="Ryan E."/>
            <person name="Settipalli S."/>
            <person name="Shea T."/>
            <person name="Sherpa N."/>
            <person name="Shi L."/>
            <person name="Shih D."/>
            <person name="Sparrow T."/>
            <person name="Spaulding J."/>
            <person name="Stalker J."/>
            <person name="Stange-Thomann N."/>
            <person name="Stavropoulos S."/>
            <person name="Stone C."/>
            <person name="Strader C."/>
            <person name="Tesfaye S."/>
            <person name="Thomson T."/>
            <person name="Thoulutsang Y."/>
            <person name="Thoulutsang D."/>
            <person name="Topham K."/>
            <person name="Topping I."/>
            <person name="Tsamla T."/>
            <person name="Vassiliev H."/>
            <person name="Vo A."/>
            <person name="Wangchuk T."/>
            <person name="Wangdi T."/>
            <person name="Weiand M."/>
            <person name="Wilkinson J."/>
            <person name="Wilson A."/>
            <person name="Yadav S."/>
            <person name="Young G."/>
            <person name="Yu Q."/>
            <person name="Zembek L."/>
            <person name="Zhong D."/>
            <person name="Zimmer A."/>
            <person name="Zwirko Z."/>
            <person name="Jaffe D.B."/>
            <person name="Alvarez P."/>
            <person name="Brockman W."/>
            <person name="Butler J."/>
            <person name="Chin C."/>
            <person name="Gnerre S."/>
            <person name="Grabherr M."/>
            <person name="Kleber M."/>
            <person name="Mauceli E."/>
            <person name="MacCallum I."/>
        </authorList>
    </citation>
    <scope>NUCLEOTIDE SEQUENCE [LARGE SCALE GENOMIC DNA]</scope>
    <source>
        <strain evidence="11">MSH-3 / Tucson 14011-0111.49</strain>
    </source>
</reference>
<dbReference type="PANTHER" id="PTHR46513">
    <property type="entry name" value="VITELLOGENIN RECEPTOR-LIKE PROTEIN-RELATED-RELATED"/>
    <property type="match status" value="1"/>
</dbReference>
<dbReference type="InterPro" id="IPR023415">
    <property type="entry name" value="LDLR_class-A_CS"/>
</dbReference>
<keyword evidence="2" id="KW-0245">EGF-like domain</keyword>
<comment type="caution">
    <text evidence="9">Lacks conserved residue(s) required for the propagation of feature annotation.</text>
</comment>
<dbReference type="SUPFAM" id="SSF63825">
    <property type="entry name" value="YWTD domain"/>
    <property type="match status" value="1"/>
</dbReference>
<dbReference type="SUPFAM" id="SSF57424">
    <property type="entry name" value="LDL receptor-like module"/>
    <property type="match status" value="1"/>
</dbReference>
<evidence type="ECO:0000256" key="7">
    <source>
        <dbReference type="ARBA" id="ARBA00023170"/>
    </source>
</evidence>
<dbReference type="InterPro" id="IPR036055">
    <property type="entry name" value="LDL_receptor-like_sf"/>
</dbReference>
<dbReference type="Proteomes" id="UP000008744">
    <property type="component" value="Unassembled WGS sequence"/>
</dbReference>
<dbReference type="EMBL" id="CH479179">
    <property type="protein sequence ID" value="EDW25063.1"/>
    <property type="molecule type" value="Genomic_DNA"/>
</dbReference>
<organism evidence="11">
    <name type="scientific">Drosophila persimilis</name>
    <name type="common">Fruit fly</name>
    <dbReference type="NCBI Taxonomy" id="7234"/>
    <lineage>
        <taxon>Eukaryota</taxon>
        <taxon>Metazoa</taxon>
        <taxon>Ecdysozoa</taxon>
        <taxon>Arthropoda</taxon>
        <taxon>Hexapoda</taxon>
        <taxon>Insecta</taxon>
        <taxon>Pterygota</taxon>
        <taxon>Neoptera</taxon>
        <taxon>Endopterygota</taxon>
        <taxon>Diptera</taxon>
        <taxon>Brachycera</taxon>
        <taxon>Muscomorpha</taxon>
        <taxon>Ephydroidea</taxon>
        <taxon>Drosophilidae</taxon>
        <taxon>Drosophila</taxon>
        <taxon>Sophophora</taxon>
    </lineage>
</organism>
<proteinExistence type="predicted"/>
<dbReference type="FunFam" id="4.10.400.10:FF:000169">
    <property type="entry name" value="Low-density lipoprotein receptor-related protein"/>
    <property type="match status" value="1"/>
</dbReference>
<evidence type="ECO:0000313" key="10">
    <source>
        <dbReference type="EMBL" id="EDW25063.1"/>
    </source>
</evidence>
<gene>
    <name evidence="10" type="primary">Dper\GL24484</name>
    <name evidence="10" type="ORF">Dper_GL24484</name>
</gene>
<protein>
    <submittedName>
        <fullName evidence="10">GL24484</fullName>
    </submittedName>
</protein>
<keyword evidence="6 9" id="KW-1015">Disulfide bond</keyword>
<name>B4G3V8_DROPE</name>